<dbReference type="GO" id="GO:0030150">
    <property type="term" value="P:protein import into mitochondrial matrix"/>
    <property type="evidence" value="ECO:0007669"/>
    <property type="project" value="UniProtKB-UniRule"/>
</dbReference>
<comment type="subcellular location">
    <subcellularLocation>
        <location evidence="12">Mitochondrion inner membrane</location>
        <topology evidence="12">Single-pass membrane protein</topology>
    </subcellularLocation>
    <subcellularLocation>
        <location evidence="1">Mitochondrion membrane</location>
        <topology evidence="1">Single-pass membrane protein</topology>
    </subcellularLocation>
</comment>
<evidence type="ECO:0000256" key="12">
    <source>
        <dbReference type="RuleBase" id="RU367142"/>
    </source>
</evidence>
<keyword evidence="12" id="KW-0999">Mitochondrion inner membrane</keyword>
<dbReference type="Gene3D" id="3.10.450.320">
    <property type="entry name" value="Mitochondrial import inner membrane translocase subunit Tim21"/>
    <property type="match status" value="1"/>
</dbReference>
<dbReference type="RefSeq" id="XP_024910231.1">
    <property type="nucleotide sequence ID" value="XM_025054463.1"/>
</dbReference>
<evidence type="ECO:0000256" key="2">
    <source>
        <dbReference type="ARBA" id="ARBA00010867"/>
    </source>
</evidence>
<evidence type="ECO:0000256" key="11">
    <source>
        <dbReference type="ARBA" id="ARBA00023136"/>
    </source>
</evidence>
<protein>
    <recommendedName>
        <fullName evidence="3 12">Mitochondrial import inner membrane translocase subunit Tim21</fullName>
    </recommendedName>
</protein>
<keyword evidence="14" id="KW-1185">Reference proteome</keyword>
<dbReference type="Pfam" id="PF08294">
    <property type="entry name" value="TIM21"/>
    <property type="match status" value="1"/>
</dbReference>
<comment type="similarity">
    <text evidence="2 12">Belongs to the TIM21 family.</text>
</comment>
<keyword evidence="11 12" id="KW-0472">Membrane</keyword>
<sequence length="246" mass="27810">MAYNQIVRALRRSLQQKYRATQVGYLVHTHRTVSTVVSMPTFHRRTEAPISLLPTLCCINQANTARCFSVDFRLRNKISSGDRDKSVSRFQGGSPASSAAQKVKNAGRDFTYLIVILVGLGVTGGLLYVVFQELFSSSSPNKVYGKAFNIVKSNPEVIGAFGEPIKCYGETTRRGRRQQVSHMEFQKDGLKHLRLKFYIEGSEPGLKGTVHSESKENVETGKYEFRYIFVEIDTYPRRTIVVEDNR</sequence>
<keyword evidence="9 12" id="KW-0811">Translocation</keyword>
<dbReference type="OrthoDB" id="436405at2759"/>
<evidence type="ECO:0000256" key="9">
    <source>
        <dbReference type="ARBA" id="ARBA00023010"/>
    </source>
</evidence>
<comment type="subunit">
    <text evidence="12">Component of the TIM23 complex.</text>
</comment>
<comment type="function">
    <text evidence="12">Essential component of the TIM23 complex, a complex that mediates the translocation of transit peptide-containing proteins across the mitochondrial inner membrane.</text>
</comment>
<evidence type="ECO:0000256" key="4">
    <source>
        <dbReference type="ARBA" id="ARBA00022448"/>
    </source>
</evidence>
<evidence type="ECO:0000256" key="8">
    <source>
        <dbReference type="ARBA" id="ARBA00022989"/>
    </source>
</evidence>
<keyword evidence="7" id="KW-0809">Transit peptide</keyword>
<dbReference type="AlphaFoldDB" id="A0A3P8VPD6"/>
<dbReference type="GeneID" id="103376987"/>
<evidence type="ECO:0000256" key="6">
    <source>
        <dbReference type="ARBA" id="ARBA00022927"/>
    </source>
</evidence>
<proteinExistence type="inferred from homology"/>
<dbReference type="Ensembl" id="ENSCSET00000016430.1">
    <property type="protein sequence ID" value="ENSCSEP00000016222.1"/>
    <property type="gene ID" value="ENSCSEG00000010447.1"/>
</dbReference>
<keyword evidence="5 12" id="KW-0812">Transmembrane</keyword>
<reference evidence="13" key="2">
    <citation type="submission" date="2025-08" db="UniProtKB">
        <authorList>
            <consortium name="Ensembl"/>
        </authorList>
    </citation>
    <scope>IDENTIFICATION</scope>
</reference>
<dbReference type="PANTHER" id="PTHR13032">
    <property type="entry name" value="MITOCHONDRIAL IMPORT INNER MEMBRANE TRANSLOCASE SUBUNIT TIM21"/>
    <property type="match status" value="1"/>
</dbReference>
<dbReference type="Proteomes" id="UP000265120">
    <property type="component" value="Chromosome 3"/>
</dbReference>
<dbReference type="FunFam" id="3.10.450.320:FF:000001">
    <property type="entry name" value="Mitochondrial import inner membrane translocase subunit Tim21"/>
    <property type="match status" value="1"/>
</dbReference>
<dbReference type="KEGG" id="csem:103376987"/>
<keyword evidence="4 12" id="KW-0813">Transport</keyword>
<keyword evidence="6 12" id="KW-0653">Protein transport</keyword>
<dbReference type="STRING" id="244447.ENSCSEP00000016222"/>
<feature type="transmembrane region" description="Helical" evidence="12">
    <location>
        <begin position="110"/>
        <end position="131"/>
    </location>
</feature>
<dbReference type="GO" id="GO:0005744">
    <property type="term" value="C:TIM23 mitochondrial import inner membrane translocase complex"/>
    <property type="evidence" value="ECO:0007669"/>
    <property type="project" value="UniProtKB-UniRule"/>
</dbReference>
<evidence type="ECO:0000256" key="10">
    <source>
        <dbReference type="ARBA" id="ARBA00023128"/>
    </source>
</evidence>
<reference evidence="13" key="3">
    <citation type="submission" date="2025-09" db="UniProtKB">
        <authorList>
            <consortium name="Ensembl"/>
        </authorList>
    </citation>
    <scope>IDENTIFICATION</scope>
</reference>
<evidence type="ECO:0000313" key="14">
    <source>
        <dbReference type="Proteomes" id="UP000265120"/>
    </source>
</evidence>
<dbReference type="OMA" id="MAYTQIL"/>
<dbReference type="FunCoup" id="A0A3P8VPD6">
    <property type="interactions" value="1238"/>
</dbReference>
<dbReference type="GeneTree" id="ENSGT00390000011552"/>
<reference evidence="13 14" key="1">
    <citation type="journal article" date="2014" name="Nat. Genet.">
        <title>Whole-genome sequence of a flatfish provides insights into ZW sex chromosome evolution and adaptation to a benthic lifestyle.</title>
        <authorList>
            <person name="Chen S."/>
            <person name="Zhang G."/>
            <person name="Shao C."/>
            <person name="Huang Q."/>
            <person name="Liu G."/>
            <person name="Zhang P."/>
            <person name="Song W."/>
            <person name="An N."/>
            <person name="Chalopin D."/>
            <person name="Volff J.N."/>
            <person name="Hong Y."/>
            <person name="Li Q."/>
            <person name="Sha Z."/>
            <person name="Zhou H."/>
            <person name="Xie M."/>
            <person name="Yu Q."/>
            <person name="Liu Y."/>
            <person name="Xiang H."/>
            <person name="Wang N."/>
            <person name="Wu K."/>
            <person name="Yang C."/>
            <person name="Zhou Q."/>
            <person name="Liao X."/>
            <person name="Yang L."/>
            <person name="Hu Q."/>
            <person name="Zhang J."/>
            <person name="Meng L."/>
            <person name="Jin L."/>
            <person name="Tian Y."/>
            <person name="Lian J."/>
            <person name="Yang J."/>
            <person name="Miao G."/>
            <person name="Liu S."/>
            <person name="Liang Z."/>
            <person name="Yan F."/>
            <person name="Li Y."/>
            <person name="Sun B."/>
            <person name="Zhang H."/>
            <person name="Zhang J."/>
            <person name="Zhu Y."/>
            <person name="Du M."/>
            <person name="Zhao Y."/>
            <person name="Schartl M."/>
            <person name="Tang Q."/>
            <person name="Wang J."/>
        </authorList>
    </citation>
    <scope>NUCLEOTIDE SEQUENCE</scope>
</reference>
<keyword evidence="8 12" id="KW-1133">Transmembrane helix</keyword>
<organism evidence="13 14">
    <name type="scientific">Cynoglossus semilaevis</name>
    <name type="common">Tongue sole</name>
    <dbReference type="NCBI Taxonomy" id="244447"/>
    <lineage>
        <taxon>Eukaryota</taxon>
        <taxon>Metazoa</taxon>
        <taxon>Chordata</taxon>
        <taxon>Craniata</taxon>
        <taxon>Vertebrata</taxon>
        <taxon>Euteleostomi</taxon>
        <taxon>Actinopterygii</taxon>
        <taxon>Neopterygii</taxon>
        <taxon>Teleostei</taxon>
        <taxon>Neoteleostei</taxon>
        <taxon>Acanthomorphata</taxon>
        <taxon>Carangaria</taxon>
        <taxon>Pleuronectiformes</taxon>
        <taxon>Pleuronectoidei</taxon>
        <taxon>Cynoglossidae</taxon>
        <taxon>Cynoglossinae</taxon>
        <taxon>Cynoglossus</taxon>
    </lineage>
</organism>
<accession>A0A3P8VPD6</accession>
<evidence type="ECO:0000256" key="5">
    <source>
        <dbReference type="ARBA" id="ARBA00022692"/>
    </source>
</evidence>
<evidence type="ECO:0000313" key="13">
    <source>
        <dbReference type="Ensembl" id="ENSCSEP00000016222.1"/>
    </source>
</evidence>
<evidence type="ECO:0000256" key="7">
    <source>
        <dbReference type="ARBA" id="ARBA00022946"/>
    </source>
</evidence>
<dbReference type="InterPro" id="IPR038552">
    <property type="entry name" value="Tim21_IMS_sf"/>
</dbReference>
<name>A0A3P8VPD6_CYNSE</name>
<dbReference type="InterPro" id="IPR013261">
    <property type="entry name" value="Tim21"/>
</dbReference>
<dbReference type="InParanoid" id="A0A3P8VPD6"/>
<evidence type="ECO:0000256" key="1">
    <source>
        <dbReference type="ARBA" id="ARBA00004304"/>
    </source>
</evidence>
<keyword evidence="10 12" id="KW-0496">Mitochondrion</keyword>
<evidence type="ECO:0000256" key="3">
    <source>
        <dbReference type="ARBA" id="ARBA00020726"/>
    </source>
</evidence>
<dbReference type="PANTHER" id="PTHR13032:SF6">
    <property type="entry name" value="MITOCHONDRIAL IMPORT INNER MEMBRANE TRANSLOCASE SUBUNIT TIM21"/>
    <property type="match status" value="1"/>
</dbReference>